<gene>
    <name evidence="1" type="ORF">ACFOSX_01355</name>
</gene>
<evidence type="ECO:0000313" key="2">
    <source>
        <dbReference type="Proteomes" id="UP001595812"/>
    </source>
</evidence>
<sequence length="279" mass="32961">MKRYVLFLILPLLFSNCNTSTKNSSLQNHPLYLSLDTIPIYNTESYDDYKFLYEKNKNLWSIDICELDSLKAEIDNFKSEFKYFIGYEDEYIIKSIENLPIYLKESYNIDTIIIDSGCIRTGLDKYDNCYPKVMSQKLKDKYGNDFIEKAKRIVDSIYLIENIDLVHKRSEVYQLHNNNIFPKYLKFQDLIGNELSRQLNFPTNFKLKENSLSSITVIFNLYKTGKIDSLRLLSHGLEKHHDDNLKSQLENLIQNKEWLPNEAYGMVLNTEEVYFVPLE</sequence>
<keyword evidence="2" id="KW-1185">Reference proteome</keyword>
<proteinExistence type="predicted"/>
<evidence type="ECO:0008006" key="3">
    <source>
        <dbReference type="Google" id="ProtNLM"/>
    </source>
</evidence>
<evidence type="ECO:0000313" key="1">
    <source>
        <dbReference type="EMBL" id="MFC3875864.1"/>
    </source>
</evidence>
<name>A0ABV8AH06_9FLAO</name>
<dbReference type="EMBL" id="JBHSAT010000004">
    <property type="protein sequence ID" value="MFC3875864.1"/>
    <property type="molecule type" value="Genomic_DNA"/>
</dbReference>
<dbReference type="Proteomes" id="UP001595812">
    <property type="component" value="Unassembled WGS sequence"/>
</dbReference>
<reference evidence="2" key="1">
    <citation type="journal article" date="2019" name="Int. J. Syst. Evol. Microbiol.">
        <title>The Global Catalogue of Microorganisms (GCM) 10K type strain sequencing project: providing services to taxonomists for standard genome sequencing and annotation.</title>
        <authorList>
            <consortium name="The Broad Institute Genomics Platform"/>
            <consortium name="The Broad Institute Genome Sequencing Center for Infectious Disease"/>
            <person name="Wu L."/>
            <person name="Ma J."/>
        </authorList>
    </citation>
    <scope>NUCLEOTIDE SEQUENCE [LARGE SCALE GENOMIC DNA]</scope>
    <source>
        <strain evidence="2">CECT 8979</strain>
    </source>
</reference>
<dbReference type="RefSeq" id="WP_386096257.1">
    <property type="nucleotide sequence ID" value="NZ_JBHSAT010000004.1"/>
</dbReference>
<accession>A0ABV8AH06</accession>
<protein>
    <recommendedName>
        <fullName evidence="3">TonB C-terminal domain-containing protein</fullName>
    </recommendedName>
</protein>
<comment type="caution">
    <text evidence="1">The sequence shown here is derived from an EMBL/GenBank/DDBJ whole genome shotgun (WGS) entry which is preliminary data.</text>
</comment>
<organism evidence="1 2">
    <name type="scientific">Winogradskyella maritima</name>
    <dbReference type="NCBI Taxonomy" id="1517766"/>
    <lineage>
        <taxon>Bacteria</taxon>
        <taxon>Pseudomonadati</taxon>
        <taxon>Bacteroidota</taxon>
        <taxon>Flavobacteriia</taxon>
        <taxon>Flavobacteriales</taxon>
        <taxon>Flavobacteriaceae</taxon>
        <taxon>Winogradskyella</taxon>
    </lineage>
</organism>